<evidence type="ECO:0000313" key="2">
    <source>
        <dbReference type="Proteomes" id="UP000887013"/>
    </source>
</evidence>
<dbReference type="Proteomes" id="UP000887013">
    <property type="component" value="Unassembled WGS sequence"/>
</dbReference>
<evidence type="ECO:0000313" key="1">
    <source>
        <dbReference type="EMBL" id="GFS43624.1"/>
    </source>
</evidence>
<sequence length="139" mass="15834">MKSDIRDRVCTCVEGQRAKIFQHTKAPIGTFAEPDARLIISHTPRFHSTSSHFCIDKVRPPLTPSYSGPHMIKNRSDKNFVIDLKGKSITVTIDRLKAVYEFSEEIPLRVTPKAIQKFSLAEKLLQNEKTLSKNVRKTI</sequence>
<proteinExistence type="predicted"/>
<organism evidence="1 2">
    <name type="scientific">Nephila pilipes</name>
    <name type="common">Giant wood spider</name>
    <name type="synonym">Nephila maculata</name>
    <dbReference type="NCBI Taxonomy" id="299642"/>
    <lineage>
        <taxon>Eukaryota</taxon>
        <taxon>Metazoa</taxon>
        <taxon>Ecdysozoa</taxon>
        <taxon>Arthropoda</taxon>
        <taxon>Chelicerata</taxon>
        <taxon>Arachnida</taxon>
        <taxon>Araneae</taxon>
        <taxon>Araneomorphae</taxon>
        <taxon>Entelegynae</taxon>
        <taxon>Araneoidea</taxon>
        <taxon>Nephilidae</taxon>
        <taxon>Nephila</taxon>
    </lineage>
</organism>
<name>A0A8X6MC91_NEPPI</name>
<comment type="caution">
    <text evidence="1">The sequence shown here is derived from an EMBL/GenBank/DDBJ whole genome shotgun (WGS) entry which is preliminary data.</text>
</comment>
<dbReference type="AlphaFoldDB" id="A0A8X6MC91"/>
<dbReference type="OrthoDB" id="775972at2759"/>
<dbReference type="EMBL" id="BMAW01044255">
    <property type="protein sequence ID" value="GFS43624.1"/>
    <property type="molecule type" value="Genomic_DNA"/>
</dbReference>
<reference evidence="1" key="1">
    <citation type="submission" date="2020-08" db="EMBL/GenBank/DDBJ databases">
        <title>Multicomponent nature underlies the extraordinary mechanical properties of spider dragline silk.</title>
        <authorList>
            <person name="Kono N."/>
            <person name="Nakamura H."/>
            <person name="Mori M."/>
            <person name="Yoshida Y."/>
            <person name="Ohtoshi R."/>
            <person name="Malay A.D."/>
            <person name="Moran D.A.P."/>
            <person name="Tomita M."/>
            <person name="Numata K."/>
            <person name="Arakawa K."/>
        </authorList>
    </citation>
    <scope>NUCLEOTIDE SEQUENCE</scope>
</reference>
<protein>
    <submittedName>
        <fullName evidence="1">Transposon Tf2-6 polyprotein</fullName>
    </submittedName>
</protein>
<accession>A0A8X6MC91</accession>
<gene>
    <name evidence="1" type="primary">Tf2-6_118</name>
    <name evidence="1" type="ORF">NPIL_254681</name>
</gene>
<keyword evidence="2" id="KW-1185">Reference proteome</keyword>